<evidence type="ECO:0000256" key="1">
    <source>
        <dbReference type="SAM" id="MobiDB-lite"/>
    </source>
</evidence>
<reference evidence="4 5" key="1">
    <citation type="journal article" date="2019" name="Int. J. Syst. Evol. Microbiol.">
        <title>The Global Catalogue of Microorganisms (GCM) 10K type strain sequencing project: providing services to taxonomists for standard genome sequencing and annotation.</title>
        <authorList>
            <consortium name="The Broad Institute Genomics Platform"/>
            <consortium name="The Broad Institute Genome Sequencing Center for Infectious Disease"/>
            <person name="Wu L."/>
            <person name="Ma J."/>
        </authorList>
    </citation>
    <scope>NUCLEOTIDE SEQUENCE [LARGE SCALE GENOMIC DNA]</scope>
    <source>
        <strain evidence="4 5">CGMCC 1.3240</strain>
    </source>
</reference>
<feature type="domain" description="Sodium symporter small subunit" evidence="3">
    <location>
        <begin position="38"/>
        <end position="116"/>
    </location>
</feature>
<accession>A0ABD5VAK9</accession>
<dbReference type="RefSeq" id="WP_340604783.1">
    <property type="nucleotide sequence ID" value="NZ_JBBMXV010000004.1"/>
</dbReference>
<dbReference type="InterPro" id="IPR019886">
    <property type="entry name" value="Na_symporter_ssu"/>
</dbReference>
<dbReference type="Proteomes" id="UP001596312">
    <property type="component" value="Unassembled WGS sequence"/>
</dbReference>
<comment type="caution">
    <text evidence="4">The sequence shown here is derived from an EMBL/GenBank/DDBJ whole genome shotgun (WGS) entry which is preliminary data.</text>
</comment>
<dbReference type="EMBL" id="JBHSXQ010000004">
    <property type="protein sequence ID" value="MFC6906225.1"/>
    <property type="molecule type" value="Genomic_DNA"/>
</dbReference>
<keyword evidence="2" id="KW-1133">Transmembrane helix</keyword>
<proteinExistence type="predicted"/>
<keyword evidence="5" id="KW-1185">Reference proteome</keyword>
<feature type="region of interest" description="Disordered" evidence="1">
    <location>
        <begin position="113"/>
        <end position="155"/>
    </location>
</feature>
<dbReference type="Pfam" id="PF13937">
    <property type="entry name" value="DUF4212"/>
    <property type="match status" value="1"/>
</dbReference>
<dbReference type="NCBIfam" id="TIGR03647">
    <property type="entry name" value="Na_symport_sm"/>
    <property type="match status" value="1"/>
</dbReference>
<organism evidence="4 5">
    <name type="scientific">Halalkalicoccus tibetensis</name>
    <dbReference type="NCBI Taxonomy" id="175632"/>
    <lineage>
        <taxon>Archaea</taxon>
        <taxon>Methanobacteriati</taxon>
        <taxon>Methanobacteriota</taxon>
        <taxon>Stenosarchaea group</taxon>
        <taxon>Halobacteria</taxon>
        <taxon>Halobacteriales</taxon>
        <taxon>Halococcaceae</taxon>
        <taxon>Halalkalicoccus</taxon>
    </lineage>
</organism>
<evidence type="ECO:0000313" key="5">
    <source>
        <dbReference type="Proteomes" id="UP001596312"/>
    </source>
</evidence>
<feature type="transmembrane region" description="Helical" evidence="2">
    <location>
        <begin position="84"/>
        <end position="105"/>
    </location>
</feature>
<keyword evidence="2" id="KW-0812">Transmembrane</keyword>
<evidence type="ECO:0000256" key="2">
    <source>
        <dbReference type="SAM" id="Phobius"/>
    </source>
</evidence>
<protein>
    <submittedName>
        <fullName evidence="4">DUF4212 domain-containing protein</fullName>
    </submittedName>
</protein>
<name>A0ABD5VAK9_9EURY</name>
<gene>
    <name evidence="4" type="ORF">ACFQGH_13580</name>
</gene>
<evidence type="ECO:0000259" key="3">
    <source>
        <dbReference type="Pfam" id="PF13937"/>
    </source>
</evidence>
<sequence>MSTEPDSDDDPAETRPDGGTVQTANYLDTRINLFKPQTPFMRDHLKVVWATFAAWIVIVFGPVTVAAIAPQAADAHRIAGTPTLFMVTAIGIPLGALLLSVFYAWRRDKLDEKYDVQHGQPEPESTEEATAADGGEGAEGSGSSSEPRSDGGETR</sequence>
<feature type="transmembrane region" description="Helical" evidence="2">
    <location>
        <begin position="47"/>
        <end position="72"/>
    </location>
</feature>
<feature type="compositionally biased region" description="Acidic residues" evidence="1">
    <location>
        <begin position="1"/>
        <end position="11"/>
    </location>
</feature>
<feature type="region of interest" description="Disordered" evidence="1">
    <location>
        <begin position="1"/>
        <end position="21"/>
    </location>
</feature>
<dbReference type="AlphaFoldDB" id="A0ABD5VAK9"/>
<evidence type="ECO:0000313" key="4">
    <source>
        <dbReference type="EMBL" id="MFC6906225.1"/>
    </source>
</evidence>
<keyword evidence="2" id="KW-0472">Membrane</keyword>